<proteinExistence type="predicted"/>
<evidence type="ECO:0000313" key="1">
    <source>
        <dbReference type="EMBL" id="EKO35730.1"/>
    </source>
</evidence>
<keyword evidence="2" id="KW-1185">Reference proteome</keyword>
<dbReference type="EMBL" id="AHON02000011">
    <property type="protein sequence ID" value="EKO35730.1"/>
    <property type="molecule type" value="Genomic_DNA"/>
</dbReference>
<sequence>MKKDFLKKFGHFSELDSQFIAYPIYENKGIDFRFKRLYQMEWKVIKEKRLGRLLPPYINKLQQKYSSYLQRQGLPRLPNLRF</sequence>
<reference evidence="1" key="1">
    <citation type="submission" date="2012-10" db="EMBL/GenBank/DDBJ databases">
        <authorList>
            <person name="Harkins D.M."/>
            <person name="Durkin A.S."/>
            <person name="Brinkac L.M."/>
            <person name="Haft D.H."/>
            <person name="Selengut J.D."/>
            <person name="Sanka R."/>
            <person name="DePew J."/>
            <person name="Purushe J."/>
            <person name="Matthias M.A."/>
            <person name="Vinetz J.M."/>
            <person name="Sutton G.G."/>
            <person name="Nierman W.C."/>
            <person name="Fouts D.E."/>
        </authorList>
    </citation>
    <scope>NUCLEOTIDE SEQUENCE [LARGE SCALE GENOMIC DNA]</scope>
    <source>
        <strain evidence="1">MOR084</strain>
    </source>
</reference>
<dbReference type="AlphaFoldDB" id="A0A0E2BKK6"/>
<organism evidence="1 2">
    <name type="scientific">Leptospira santarosai str. MOR084</name>
    <dbReference type="NCBI Taxonomy" id="1049984"/>
    <lineage>
        <taxon>Bacteria</taxon>
        <taxon>Pseudomonadati</taxon>
        <taxon>Spirochaetota</taxon>
        <taxon>Spirochaetia</taxon>
        <taxon>Leptospirales</taxon>
        <taxon>Leptospiraceae</taxon>
        <taxon>Leptospira</taxon>
    </lineage>
</organism>
<dbReference type="RefSeq" id="WP_004484252.1">
    <property type="nucleotide sequence ID" value="NZ_AHON02000011.1"/>
</dbReference>
<comment type="caution">
    <text evidence="1">The sequence shown here is derived from an EMBL/GenBank/DDBJ whole genome shotgun (WGS) entry which is preliminary data.</text>
</comment>
<gene>
    <name evidence="1" type="ORF">LEP1GSC179_2804</name>
</gene>
<name>A0A0E2BKK6_9LEPT</name>
<protein>
    <submittedName>
        <fullName evidence="1">Uncharacterized protein</fullName>
    </submittedName>
</protein>
<evidence type="ECO:0000313" key="2">
    <source>
        <dbReference type="Proteomes" id="UP000006329"/>
    </source>
</evidence>
<accession>A0A0E2BKK6</accession>
<dbReference type="Proteomes" id="UP000006329">
    <property type="component" value="Unassembled WGS sequence"/>
</dbReference>